<dbReference type="Gene3D" id="3.20.20.450">
    <property type="entry name" value="EAL domain"/>
    <property type="match status" value="1"/>
</dbReference>
<feature type="domain" description="EAL" evidence="2">
    <location>
        <begin position="542"/>
        <end position="789"/>
    </location>
</feature>
<dbReference type="PANTHER" id="PTHR33121:SF79">
    <property type="entry name" value="CYCLIC DI-GMP PHOSPHODIESTERASE PDED-RELATED"/>
    <property type="match status" value="1"/>
</dbReference>
<dbReference type="InterPro" id="IPR050706">
    <property type="entry name" value="Cyclic-di-GMP_PDE-like"/>
</dbReference>
<dbReference type="Pfam" id="PF22673">
    <property type="entry name" value="MCP-like_PDC_1"/>
    <property type="match status" value="1"/>
</dbReference>
<dbReference type="OrthoDB" id="6168558at2"/>
<name>A0A1H1NE60_9GAMM</name>
<keyword evidence="1" id="KW-0812">Transmembrane</keyword>
<evidence type="ECO:0000313" key="5">
    <source>
        <dbReference type="Proteomes" id="UP000243426"/>
    </source>
</evidence>
<organism evidence="4 5">
    <name type="scientific">Halopseudomonas litoralis</name>
    <dbReference type="NCBI Taxonomy" id="797277"/>
    <lineage>
        <taxon>Bacteria</taxon>
        <taxon>Pseudomonadati</taxon>
        <taxon>Pseudomonadota</taxon>
        <taxon>Gammaproteobacteria</taxon>
        <taxon>Pseudomonadales</taxon>
        <taxon>Pseudomonadaceae</taxon>
        <taxon>Halopseudomonas</taxon>
    </lineage>
</organism>
<dbReference type="PANTHER" id="PTHR33121">
    <property type="entry name" value="CYCLIC DI-GMP PHOSPHODIESTERASE PDEF"/>
    <property type="match status" value="1"/>
</dbReference>
<dbReference type="Proteomes" id="UP000243426">
    <property type="component" value="Chromosome I"/>
</dbReference>
<evidence type="ECO:0000259" key="2">
    <source>
        <dbReference type="PROSITE" id="PS50883"/>
    </source>
</evidence>
<dbReference type="InterPro" id="IPR035919">
    <property type="entry name" value="EAL_sf"/>
</dbReference>
<evidence type="ECO:0000313" key="4">
    <source>
        <dbReference type="EMBL" id="SDR97271.1"/>
    </source>
</evidence>
<dbReference type="InterPro" id="IPR000160">
    <property type="entry name" value="GGDEF_dom"/>
</dbReference>
<reference evidence="5" key="1">
    <citation type="submission" date="2016-10" db="EMBL/GenBank/DDBJ databases">
        <authorList>
            <person name="Varghese N."/>
            <person name="Submissions S."/>
        </authorList>
    </citation>
    <scope>NUCLEOTIDE SEQUENCE [LARGE SCALE GENOMIC DNA]</scope>
    <source>
        <strain evidence="5">2SM5</strain>
    </source>
</reference>
<dbReference type="Pfam" id="PF00990">
    <property type="entry name" value="GGDEF"/>
    <property type="match status" value="1"/>
</dbReference>
<dbReference type="AlphaFoldDB" id="A0A1H1NE60"/>
<dbReference type="InterPro" id="IPR043128">
    <property type="entry name" value="Rev_trsase/Diguanyl_cyclase"/>
</dbReference>
<feature type="transmembrane region" description="Helical" evidence="1">
    <location>
        <begin position="339"/>
        <end position="359"/>
    </location>
</feature>
<dbReference type="InterPro" id="IPR001633">
    <property type="entry name" value="EAL_dom"/>
</dbReference>
<dbReference type="CDD" id="cd01948">
    <property type="entry name" value="EAL"/>
    <property type="match status" value="1"/>
</dbReference>
<dbReference type="Pfam" id="PF00563">
    <property type="entry name" value="EAL"/>
    <property type="match status" value="1"/>
</dbReference>
<dbReference type="SMART" id="SM00267">
    <property type="entry name" value="GGDEF"/>
    <property type="match status" value="1"/>
</dbReference>
<gene>
    <name evidence="4" type="ORF">SAMN05216198_0885</name>
</gene>
<keyword evidence="1" id="KW-1133">Transmembrane helix</keyword>
<feature type="domain" description="GGDEF" evidence="3">
    <location>
        <begin position="390"/>
        <end position="531"/>
    </location>
</feature>
<dbReference type="EMBL" id="LT629748">
    <property type="protein sequence ID" value="SDR97271.1"/>
    <property type="molecule type" value="Genomic_DNA"/>
</dbReference>
<dbReference type="CDD" id="cd01949">
    <property type="entry name" value="GGDEF"/>
    <property type="match status" value="1"/>
</dbReference>
<dbReference type="GO" id="GO:0071111">
    <property type="term" value="F:cyclic-guanylate-specific phosphodiesterase activity"/>
    <property type="evidence" value="ECO:0007669"/>
    <property type="project" value="InterPro"/>
</dbReference>
<dbReference type="SMART" id="SM00052">
    <property type="entry name" value="EAL"/>
    <property type="match status" value="1"/>
</dbReference>
<dbReference type="NCBIfam" id="TIGR00254">
    <property type="entry name" value="GGDEF"/>
    <property type="match status" value="1"/>
</dbReference>
<dbReference type="SUPFAM" id="SSF55073">
    <property type="entry name" value="Nucleotide cyclase"/>
    <property type="match status" value="1"/>
</dbReference>
<dbReference type="InterPro" id="IPR029787">
    <property type="entry name" value="Nucleotide_cyclase"/>
</dbReference>
<protein>
    <submittedName>
        <fullName evidence="4">Diguanylate cyclase (GGDEF) domain-containing protein</fullName>
    </submittedName>
</protein>
<sequence length="792" mass="88685">MAGLIEPAAMTRRKSSIMLILLLLVGLFIAGMWLMSSLNLTFAQRAMSEQRQQQIADTFHSNLERINAHHFLMEQNTGALARIGDLFARQKSLSGRDNIAELEHSVSTTLRDLHDVHGGGILFQAGGYRTAAIGVYGYRGNTAIHTTRRETGFQNRDWYLRLQPPAQAPLPEQSAKPYHWTAAYYKPQIDNVVISVSTPIHDRRGKVIGLAATDWQADEVIRLVSRVRITPGTFSFLLDRENRNLSSLAEAADVQHAQLLMEAITRLQLPRQPATQPVPENLTSRYPVSPMQSQVLQVGEAEYVLFHAPTEAGMTFGIGIPQAEIDAVLAPMRASNFRIVAIIVSILLLLSGLILYLVASTLKQLNSLYTDALTGLPNRERLLLDLQGDQPATLILLNIDAFKEVNDFYGNQCGDHVIRELAARLQQHVLDTPCWHTVRVYHMPGDEMALLFPDSPGRSELEQRLNNLQSFIKSLTICWQGEQIPLQATLGLAATVQPDGSPLASEQLPPSANIALKLARLNKLNYLIHDPAHRMRETYEQNLIWASRLRTALDEKRIVPWFQPIMNLRTGHIDKFECLVRMLEVDGTPISPASFLPIARKIRLYRQITLCMVDQCFTHFAYSDMQFSLNLSCDDLLDTELSDYILQRLQDPSLAQRVIFEILESEGIDNYQAVRQFIDKAKALGCRIAIDDFGTGYSNFEHLLRLNVDLIKIDGSLIRQLDSDPDARTLTQGIVHFAQELGMQTVAEFVHNDAVLQQVQLLGIDFAQGARIGMPAPDPHCGAMFCEQPGLA</sequence>
<keyword evidence="1" id="KW-0472">Membrane</keyword>
<dbReference type="PROSITE" id="PS50883">
    <property type="entry name" value="EAL"/>
    <property type="match status" value="1"/>
</dbReference>
<dbReference type="Gene3D" id="3.30.450.20">
    <property type="entry name" value="PAS domain"/>
    <property type="match status" value="1"/>
</dbReference>
<dbReference type="PROSITE" id="PS50887">
    <property type="entry name" value="GGDEF"/>
    <property type="match status" value="1"/>
</dbReference>
<evidence type="ECO:0000259" key="3">
    <source>
        <dbReference type="PROSITE" id="PS50887"/>
    </source>
</evidence>
<dbReference type="SUPFAM" id="SSF141868">
    <property type="entry name" value="EAL domain-like"/>
    <property type="match status" value="1"/>
</dbReference>
<accession>A0A1H1NE60</accession>
<dbReference type="STRING" id="797277.SAMN05216198_0885"/>
<keyword evidence="5" id="KW-1185">Reference proteome</keyword>
<proteinExistence type="predicted"/>
<evidence type="ECO:0000256" key="1">
    <source>
        <dbReference type="SAM" id="Phobius"/>
    </source>
</evidence>
<dbReference type="Gene3D" id="3.30.70.270">
    <property type="match status" value="1"/>
</dbReference>